<evidence type="ECO:0000256" key="3">
    <source>
        <dbReference type="ARBA" id="ARBA00022801"/>
    </source>
</evidence>
<dbReference type="Proteomes" id="UP001632038">
    <property type="component" value="Unassembled WGS sequence"/>
</dbReference>
<gene>
    <name evidence="5" type="ORF">CASFOL_008923</name>
</gene>
<dbReference type="InterPro" id="IPR032799">
    <property type="entry name" value="TAXi_C"/>
</dbReference>
<dbReference type="Pfam" id="PF14543">
    <property type="entry name" value="TAXi_N"/>
    <property type="match status" value="1"/>
</dbReference>
<reference evidence="6" key="1">
    <citation type="journal article" date="2024" name="IScience">
        <title>Strigolactones Initiate the Formation of Haustorium-like Structures in Castilleja.</title>
        <authorList>
            <person name="Buerger M."/>
            <person name="Peterson D."/>
            <person name="Chory J."/>
        </authorList>
    </citation>
    <scope>NUCLEOTIDE SEQUENCE [LARGE SCALE GENOMIC DNA]</scope>
</reference>
<dbReference type="InterPro" id="IPR033121">
    <property type="entry name" value="PEPTIDASE_A1"/>
</dbReference>
<protein>
    <recommendedName>
        <fullName evidence="4">Peptidase A1 domain-containing protein</fullName>
    </recommendedName>
</protein>
<proteinExistence type="inferred from homology"/>
<evidence type="ECO:0000256" key="2">
    <source>
        <dbReference type="ARBA" id="ARBA00022670"/>
    </source>
</evidence>
<dbReference type="GO" id="GO:0006508">
    <property type="term" value="P:proteolysis"/>
    <property type="evidence" value="ECO:0007669"/>
    <property type="project" value="UniProtKB-KW"/>
</dbReference>
<evidence type="ECO:0000313" key="6">
    <source>
        <dbReference type="Proteomes" id="UP001632038"/>
    </source>
</evidence>
<evidence type="ECO:0000313" key="5">
    <source>
        <dbReference type="EMBL" id="KAL3647955.1"/>
    </source>
</evidence>
<organism evidence="5 6">
    <name type="scientific">Castilleja foliolosa</name>
    <dbReference type="NCBI Taxonomy" id="1961234"/>
    <lineage>
        <taxon>Eukaryota</taxon>
        <taxon>Viridiplantae</taxon>
        <taxon>Streptophyta</taxon>
        <taxon>Embryophyta</taxon>
        <taxon>Tracheophyta</taxon>
        <taxon>Spermatophyta</taxon>
        <taxon>Magnoliopsida</taxon>
        <taxon>eudicotyledons</taxon>
        <taxon>Gunneridae</taxon>
        <taxon>Pentapetalae</taxon>
        <taxon>asterids</taxon>
        <taxon>lamiids</taxon>
        <taxon>Lamiales</taxon>
        <taxon>Orobanchaceae</taxon>
        <taxon>Pedicularideae</taxon>
        <taxon>Castillejinae</taxon>
        <taxon>Castilleja</taxon>
    </lineage>
</organism>
<dbReference type="Gene3D" id="2.40.70.10">
    <property type="entry name" value="Acid Proteases"/>
    <property type="match status" value="3"/>
</dbReference>
<dbReference type="InterPro" id="IPR051708">
    <property type="entry name" value="Plant_Aspart_Prot_A1"/>
</dbReference>
<comment type="similarity">
    <text evidence="1">Belongs to the peptidase A1 family.</text>
</comment>
<comment type="caution">
    <text evidence="5">The sequence shown here is derived from an EMBL/GenBank/DDBJ whole genome shotgun (WGS) entry which is preliminary data.</text>
</comment>
<name>A0ABD3E0C7_9LAMI</name>
<dbReference type="PANTHER" id="PTHR47967">
    <property type="entry name" value="OS07G0603500 PROTEIN-RELATED"/>
    <property type="match status" value="1"/>
</dbReference>
<feature type="domain" description="Peptidase A1" evidence="4">
    <location>
        <begin position="1"/>
        <end position="290"/>
    </location>
</feature>
<sequence>MADRAGRPCSYGFKYADGARSSGYLARETFTFASSNGDNKTEQVKDTVFGCGIQNKGFTESAKDNLMAGNFGLGPGVFSFLRQKRSLTQGRFSYCFLPWDTAHKSPVFLRFGSDIPEREGLKSTPLLEHSGSTFHFVNLAGISVGNTRLDIPREMLAGSDRRDSGCIVDSGYSVTTLPSAIYKKLRETLIKNHFSRYKSKMFTRFKLYYYFSSKNETIDDLPDITFHLQDSDLVFPPRLGFITDKCLGKRYFCLAMDLDTDDMTVIGAFQQIALVMLRMATLMEYPVFLRFGSDIPKRKDLKSTPLLTKPGASDHFVNLLGISVGNPRLDIPQKMFGQSSKRNSGCIVDSGSYMTRLPRTVYNKLTKTLMTNHFSGNERLRLGSDLVFPPRQGFIDLDAGNGDSLFCLAIMPYDIEGERVIVIGGFQQANMRFVFDTVKQKLYFGPEDCSRDG</sequence>
<keyword evidence="6" id="KW-1185">Reference proteome</keyword>
<dbReference type="InterPro" id="IPR032861">
    <property type="entry name" value="TAXi_N"/>
</dbReference>
<dbReference type="SUPFAM" id="SSF50630">
    <property type="entry name" value="Acid proteases"/>
    <property type="match status" value="2"/>
</dbReference>
<evidence type="ECO:0000256" key="1">
    <source>
        <dbReference type="ARBA" id="ARBA00007447"/>
    </source>
</evidence>
<keyword evidence="2" id="KW-0645">Protease</keyword>
<dbReference type="Pfam" id="PF14541">
    <property type="entry name" value="TAXi_C"/>
    <property type="match status" value="3"/>
</dbReference>
<dbReference type="PROSITE" id="PS51767">
    <property type="entry name" value="PEPTIDASE_A1"/>
    <property type="match status" value="1"/>
</dbReference>
<dbReference type="InterPro" id="IPR021109">
    <property type="entry name" value="Peptidase_aspartic_dom_sf"/>
</dbReference>
<dbReference type="EMBL" id="JAVIJP010000009">
    <property type="protein sequence ID" value="KAL3647955.1"/>
    <property type="molecule type" value="Genomic_DNA"/>
</dbReference>
<keyword evidence="3" id="KW-0378">Hydrolase</keyword>
<dbReference type="AlphaFoldDB" id="A0ABD3E0C7"/>
<dbReference type="PANTHER" id="PTHR47967:SF23">
    <property type="entry name" value="OS04G0448300 PROTEIN"/>
    <property type="match status" value="1"/>
</dbReference>
<dbReference type="GO" id="GO:0008233">
    <property type="term" value="F:peptidase activity"/>
    <property type="evidence" value="ECO:0007669"/>
    <property type="project" value="UniProtKB-KW"/>
</dbReference>
<evidence type="ECO:0000259" key="4">
    <source>
        <dbReference type="PROSITE" id="PS51767"/>
    </source>
</evidence>
<accession>A0ABD3E0C7</accession>